<accession>A0A316VAB1</accession>
<dbReference type="GeneID" id="37019701"/>
<dbReference type="InParanoid" id="A0A316VAB1"/>
<gene>
    <name evidence="1" type="ORF">FA14DRAFT_157796</name>
</gene>
<sequence length="170" mass="19312">MVKDTSNRFVINPGYSDLFNRSIFPSPSSCDLHKFCVDVLSLNIQALAQGHCNHYQQCLSIHSCTKGSIGIIWPTKSDRILTEVDRTTGLLSRGAPFRENDVMIVDLSDPDDANLRHSLKKKNNHKQRKDVASTSTMIEIFATDSMHSKWNSCDYNLKKGRHNTKFEVRL</sequence>
<evidence type="ECO:0000313" key="2">
    <source>
        <dbReference type="Proteomes" id="UP000245771"/>
    </source>
</evidence>
<reference evidence="1 2" key="1">
    <citation type="journal article" date="2018" name="Mol. Biol. Evol.">
        <title>Broad Genomic Sampling Reveals a Smut Pathogenic Ancestry of the Fungal Clade Ustilaginomycotina.</title>
        <authorList>
            <person name="Kijpornyongpan T."/>
            <person name="Mondo S.J."/>
            <person name="Barry K."/>
            <person name="Sandor L."/>
            <person name="Lee J."/>
            <person name="Lipzen A."/>
            <person name="Pangilinan J."/>
            <person name="LaButti K."/>
            <person name="Hainaut M."/>
            <person name="Henrissat B."/>
            <person name="Grigoriev I.V."/>
            <person name="Spatafora J.W."/>
            <person name="Aime M.C."/>
        </authorList>
    </citation>
    <scope>NUCLEOTIDE SEQUENCE [LARGE SCALE GENOMIC DNA]</scope>
    <source>
        <strain evidence="1 2">MCA 3882</strain>
    </source>
</reference>
<dbReference type="AlphaFoldDB" id="A0A316VAB1"/>
<name>A0A316VAB1_9BASI</name>
<proteinExistence type="predicted"/>
<dbReference type="RefSeq" id="XP_025353415.1">
    <property type="nucleotide sequence ID" value="XM_025497920.1"/>
</dbReference>
<dbReference type="Proteomes" id="UP000245771">
    <property type="component" value="Unassembled WGS sequence"/>
</dbReference>
<protein>
    <submittedName>
        <fullName evidence="1">Uncharacterized protein</fullName>
    </submittedName>
</protein>
<organism evidence="1 2">
    <name type="scientific">Meira miltonrushii</name>
    <dbReference type="NCBI Taxonomy" id="1280837"/>
    <lineage>
        <taxon>Eukaryota</taxon>
        <taxon>Fungi</taxon>
        <taxon>Dikarya</taxon>
        <taxon>Basidiomycota</taxon>
        <taxon>Ustilaginomycotina</taxon>
        <taxon>Exobasidiomycetes</taxon>
        <taxon>Exobasidiales</taxon>
        <taxon>Brachybasidiaceae</taxon>
        <taxon>Meira</taxon>
    </lineage>
</organism>
<evidence type="ECO:0000313" key="1">
    <source>
        <dbReference type="EMBL" id="PWN33113.1"/>
    </source>
</evidence>
<dbReference type="EMBL" id="KZ819605">
    <property type="protein sequence ID" value="PWN33113.1"/>
    <property type="molecule type" value="Genomic_DNA"/>
</dbReference>
<keyword evidence="2" id="KW-1185">Reference proteome</keyword>